<dbReference type="EMBL" id="OBMQ01000013">
    <property type="protein sequence ID" value="SOC22007.1"/>
    <property type="molecule type" value="Genomic_DNA"/>
</dbReference>
<protein>
    <submittedName>
        <fullName evidence="1">Uncharacterized protein</fullName>
    </submittedName>
</protein>
<reference evidence="2" key="1">
    <citation type="submission" date="2017-08" db="EMBL/GenBank/DDBJ databases">
        <authorList>
            <person name="Varghese N."/>
            <person name="Submissions S."/>
        </authorList>
    </citation>
    <scope>NUCLEOTIDE SEQUENCE [LARGE SCALE GENOMIC DNA]</scope>
    <source>
        <strain evidence="2">JC22</strain>
    </source>
</reference>
<keyword evidence="2" id="KW-1185">Reference proteome</keyword>
<dbReference type="Proteomes" id="UP000219636">
    <property type="component" value="Unassembled WGS sequence"/>
</dbReference>
<sequence>MRITGLKTILDVAIQEQIASANCQLVQRNYAKCSCTEEGKVNVTTIDIVKVDVYYFVSIMTYEKLLDFSVSCERNLKIIEAREGFEFGRIYCQAASLTQAKQIVNELCQSTATIQDIKQYFYFIYRIANGDISLIQRVTDVTKKKKEQAYENI</sequence>
<dbReference type="AlphaFoldDB" id="A0A285TIT6"/>
<accession>A0A285TIT6</accession>
<name>A0A285TIT6_9BACL</name>
<gene>
    <name evidence="1" type="ORF">SAMN05880501_113108</name>
</gene>
<proteinExistence type="predicted"/>
<dbReference type="RefSeq" id="WP_097074723.1">
    <property type="nucleotide sequence ID" value="NZ_OBMQ01000013.1"/>
</dbReference>
<evidence type="ECO:0000313" key="1">
    <source>
        <dbReference type="EMBL" id="SOC22007.1"/>
    </source>
</evidence>
<organism evidence="1 2">
    <name type="scientific">Ureibacillus xyleni</name>
    <dbReference type="NCBI Taxonomy" id="614648"/>
    <lineage>
        <taxon>Bacteria</taxon>
        <taxon>Bacillati</taxon>
        <taxon>Bacillota</taxon>
        <taxon>Bacilli</taxon>
        <taxon>Bacillales</taxon>
        <taxon>Caryophanaceae</taxon>
        <taxon>Ureibacillus</taxon>
    </lineage>
</organism>
<evidence type="ECO:0000313" key="2">
    <source>
        <dbReference type="Proteomes" id="UP000219636"/>
    </source>
</evidence>